<keyword evidence="3" id="KW-1185">Reference proteome</keyword>
<comment type="caution">
    <text evidence="2">The sequence shown here is derived from an EMBL/GenBank/DDBJ whole genome shotgun (WGS) entry which is preliminary data.</text>
</comment>
<dbReference type="Proteomes" id="UP001372338">
    <property type="component" value="Unassembled WGS sequence"/>
</dbReference>
<protein>
    <submittedName>
        <fullName evidence="2">Uncharacterized protein</fullName>
    </submittedName>
</protein>
<evidence type="ECO:0000313" key="3">
    <source>
        <dbReference type="Proteomes" id="UP001372338"/>
    </source>
</evidence>
<gene>
    <name evidence="2" type="ORF">RIF29_00831</name>
</gene>
<accession>A0AAN9IW37</accession>
<dbReference type="EMBL" id="JAYWIO010000001">
    <property type="protein sequence ID" value="KAK7287550.1"/>
    <property type="molecule type" value="Genomic_DNA"/>
</dbReference>
<feature type="region of interest" description="Disordered" evidence="1">
    <location>
        <begin position="1"/>
        <end position="24"/>
    </location>
</feature>
<evidence type="ECO:0000313" key="2">
    <source>
        <dbReference type="EMBL" id="KAK7287550.1"/>
    </source>
</evidence>
<organism evidence="2 3">
    <name type="scientific">Crotalaria pallida</name>
    <name type="common">Smooth rattlebox</name>
    <name type="synonym">Crotalaria striata</name>
    <dbReference type="NCBI Taxonomy" id="3830"/>
    <lineage>
        <taxon>Eukaryota</taxon>
        <taxon>Viridiplantae</taxon>
        <taxon>Streptophyta</taxon>
        <taxon>Embryophyta</taxon>
        <taxon>Tracheophyta</taxon>
        <taxon>Spermatophyta</taxon>
        <taxon>Magnoliopsida</taxon>
        <taxon>eudicotyledons</taxon>
        <taxon>Gunneridae</taxon>
        <taxon>Pentapetalae</taxon>
        <taxon>rosids</taxon>
        <taxon>fabids</taxon>
        <taxon>Fabales</taxon>
        <taxon>Fabaceae</taxon>
        <taxon>Papilionoideae</taxon>
        <taxon>50 kb inversion clade</taxon>
        <taxon>genistoids sensu lato</taxon>
        <taxon>core genistoids</taxon>
        <taxon>Crotalarieae</taxon>
        <taxon>Crotalaria</taxon>
    </lineage>
</organism>
<reference evidence="2 3" key="1">
    <citation type="submission" date="2024-01" db="EMBL/GenBank/DDBJ databases">
        <title>The genomes of 5 underutilized Papilionoideae crops provide insights into root nodulation and disease resistanc.</title>
        <authorList>
            <person name="Yuan L."/>
        </authorList>
    </citation>
    <scope>NUCLEOTIDE SEQUENCE [LARGE SCALE GENOMIC DNA]</scope>
    <source>
        <strain evidence="2">ZHUSHIDOU_FW_LH</strain>
        <tissue evidence="2">Leaf</tissue>
    </source>
</reference>
<name>A0AAN9IW37_CROPI</name>
<evidence type="ECO:0000256" key="1">
    <source>
        <dbReference type="SAM" id="MobiDB-lite"/>
    </source>
</evidence>
<sequence length="91" mass="9696">MLFEQDRFKSKTPPTSDSKCIKEAGHGDGAVRSWASMAVIEPSQGWRSQDSGSSIRDLMSLSLAVVNVALDLSPSLVRQVRGVDGVGCGKC</sequence>
<dbReference type="AlphaFoldDB" id="A0AAN9IW37"/>
<proteinExistence type="predicted"/>